<evidence type="ECO:0000313" key="7">
    <source>
        <dbReference type="Proteomes" id="UP000320390"/>
    </source>
</evidence>
<accession>A0A518EZI2</accession>
<protein>
    <submittedName>
        <fullName evidence="6">Putative ABC transporter ATP-binding protein YbhF</fullName>
    </submittedName>
</protein>
<dbReference type="PANTHER" id="PTHR43335:SF4">
    <property type="entry name" value="ABC TRANSPORTER, ATP-BINDING PROTEIN"/>
    <property type="match status" value="1"/>
</dbReference>
<dbReference type="GO" id="GO:0005524">
    <property type="term" value="F:ATP binding"/>
    <property type="evidence" value="ECO:0007669"/>
    <property type="project" value="UniProtKB-KW"/>
</dbReference>
<dbReference type="SMART" id="SM00382">
    <property type="entry name" value="AAA"/>
    <property type="match status" value="1"/>
</dbReference>
<feature type="domain" description="ABC transporter" evidence="5">
    <location>
        <begin position="6"/>
        <end position="236"/>
    </location>
</feature>
<evidence type="ECO:0000313" key="6">
    <source>
        <dbReference type="EMBL" id="QDV09503.1"/>
    </source>
</evidence>
<keyword evidence="3" id="KW-0547">Nucleotide-binding</keyword>
<dbReference type="AlphaFoldDB" id="A0A518EZI2"/>
<dbReference type="Gene3D" id="3.40.50.300">
    <property type="entry name" value="P-loop containing nucleotide triphosphate hydrolases"/>
    <property type="match status" value="1"/>
</dbReference>
<dbReference type="PROSITE" id="PS50893">
    <property type="entry name" value="ABC_TRANSPORTER_2"/>
    <property type="match status" value="1"/>
</dbReference>
<evidence type="ECO:0000256" key="1">
    <source>
        <dbReference type="ARBA" id="ARBA00005417"/>
    </source>
</evidence>
<keyword evidence="7" id="KW-1185">Reference proteome</keyword>
<keyword evidence="2" id="KW-0813">Transport</keyword>
<dbReference type="RefSeq" id="WP_419190632.1">
    <property type="nucleotide sequence ID" value="NZ_CP036434.1"/>
</dbReference>
<keyword evidence="4 6" id="KW-0067">ATP-binding</keyword>
<dbReference type="Pfam" id="PF00005">
    <property type="entry name" value="ABC_tran"/>
    <property type="match status" value="1"/>
</dbReference>
<evidence type="ECO:0000259" key="5">
    <source>
        <dbReference type="PROSITE" id="PS50893"/>
    </source>
</evidence>
<dbReference type="InterPro" id="IPR003593">
    <property type="entry name" value="AAA+_ATPase"/>
</dbReference>
<dbReference type="EMBL" id="CP036434">
    <property type="protein sequence ID" value="QDV09503.1"/>
    <property type="molecule type" value="Genomic_DNA"/>
</dbReference>
<dbReference type="InterPro" id="IPR027417">
    <property type="entry name" value="P-loop_NTPase"/>
</dbReference>
<evidence type="ECO:0000256" key="3">
    <source>
        <dbReference type="ARBA" id="ARBA00022741"/>
    </source>
</evidence>
<evidence type="ECO:0000256" key="4">
    <source>
        <dbReference type="ARBA" id="ARBA00022840"/>
    </source>
</evidence>
<dbReference type="SUPFAM" id="SSF52540">
    <property type="entry name" value="P-loop containing nucleoside triphosphate hydrolases"/>
    <property type="match status" value="1"/>
</dbReference>
<proteinExistence type="inferred from homology"/>
<evidence type="ECO:0000256" key="2">
    <source>
        <dbReference type="ARBA" id="ARBA00022448"/>
    </source>
</evidence>
<gene>
    <name evidence="6" type="primary">ybhF_2</name>
    <name evidence="6" type="ORF">Poly30_50610</name>
</gene>
<dbReference type="InterPro" id="IPR003439">
    <property type="entry name" value="ABC_transporter-like_ATP-bd"/>
</dbReference>
<dbReference type="CDD" id="cd03230">
    <property type="entry name" value="ABC_DR_subfamily_A"/>
    <property type="match status" value="1"/>
</dbReference>
<name>A0A518EZI2_9BACT</name>
<comment type="similarity">
    <text evidence="1">Belongs to the ABC transporter superfamily.</text>
</comment>
<sequence>MSEPIASLSTVTKSFGDFVAVDDLSLDVRPGEVLGLVGPNGAGKTTTVRMLCGLLPPTSGTVSIAGHSVTDEPMAARRALGYVPDGAPMYPNLSPRQHLMLVGRLHGLTDAEAKAEGERLMGHLDLGDRIDDPVGTFSRGMRQKTALACAILPRPTLLVLDEPLSGLDAPSASMLKAVLRGWADRGGAVLYTSHLLDVVERVCDRVAVLAKSKLVTVGALSDLRAKSGSDGTLEEVFRALTATEDPEAKAKALLG</sequence>
<dbReference type="PANTHER" id="PTHR43335">
    <property type="entry name" value="ABC TRANSPORTER, ATP-BINDING PROTEIN"/>
    <property type="match status" value="1"/>
</dbReference>
<reference evidence="6 7" key="1">
    <citation type="submission" date="2019-02" db="EMBL/GenBank/DDBJ databases">
        <title>Deep-cultivation of Planctomycetes and their phenomic and genomic characterization uncovers novel biology.</title>
        <authorList>
            <person name="Wiegand S."/>
            <person name="Jogler M."/>
            <person name="Boedeker C."/>
            <person name="Pinto D."/>
            <person name="Vollmers J."/>
            <person name="Rivas-Marin E."/>
            <person name="Kohn T."/>
            <person name="Peeters S.H."/>
            <person name="Heuer A."/>
            <person name="Rast P."/>
            <person name="Oberbeckmann S."/>
            <person name="Bunk B."/>
            <person name="Jeske O."/>
            <person name="Meyerdierks A."/>
            <person name="Storesund J.E."/>
            <person name="Kallscheuer N."/>
            <person name="Luecker S."/>
            <person name="Lage O.M."/>
            <person name="Pohl T."/>
            <person name="Merkel B.J."/>
            <person name="Hornburger P."/>
            <person name="Mueller R.-W."/>
            <person name="Bruemmer F."/>
            <person name="Labrenz M."/>
            <person name="Spormann A.M."/>
            <person name="Op den Camp H."/>
            <person name="Overmann J."/>
            <person name="Amann R."/>
            <person name="Jetten M.S.M."/>
            <person name="Mascher T."/>
            <person name="Medema M.H."/>
            <person name="Devos D.P."/>
            <person name="Kaster A.-K."/>
            <person name="Ovreas L."/>
            <person name="Rohde M."/>
            <person name="Galperin M.Y."/>
            <person name="Jogler C."/>
        </authorList>
    </citation>
    <scope>NUCLEOTIDE SEQUENCE [LARGE SCALE GENOMIC DNA]</scope>
    <source>
        <strain evidence="6 7">Poly30</strain>
    </source>
</reference>
<dbReference type="Proteomes" id="UP000320390">
    <property type="component" value="Chromosome"/>
</dbReference>
<organism evidence="6 7">
    <name type="scientific">Saltatorellus ferox</name>
    <dbReference type="NCBI Taxonomy" id="2528018"/>
    <lineage>
        <taxon>Bacteria</taxon>
        <taxon>Pseudomonadati</taxon>
        <taxon>Planctomycetota</taxon>
        <taxon>Planctomycetia</taxon>
        <taxon>Planctomycetia incertae sedis</taxon>
        <taxon>Saltatorellus</taxon>
    </lineage>
</organism>
<dbReference type="GO" id="GO:0016887">
    <property type="term" value="F:ATP hydrolysis activity"/>
    <property type="evidence" value="ECO:0007669"/>
    <property type="project" value="InterPro"/>
</dbReference>